<dbReference type="PANTHER" id="PTHR31286">
    <property type="entry name" value="GLYCINE-RICH CELL WALL STRUCTURAL PROTEIN 1.8-LIKE"/>
    <property type="match status" value="1"/>
</dbReference>
<protein>
    <submittedName>
        <fullName evidence="3">Uncharacterized protein LOC104759346</fullName>
    </submittedName>
</protein>
<keyword evidence="2" id="KW-1185">Reference proteome</keyword>
<dbReference type="GeneID" id="104759346"/>
<dbReference type="Pfam" id="PF14111">
    <property type="entry name" value="DUF4283"/>
    <property type="match status" value="1"/>
</dbReference>
<proteinExistence type="predicted"/>
<reference evidence="2" key="1">
    <citation type="journal article" date="2014" name="Nat. Commun.">
        <title>The emerging biofuel crop Camelina sativa retains a highly undifferentiated hexaploid genome structure.</title>
        <authorList>
            <person name="Kagale S."/>
            <person name="Koh C."/>
            <person name="Nixon J."/>
            <person name="Bollina V."/>
            <person name="Clarke W.E."/>
            <person name="Tuteja R."/>
            <person name="Spillane C."/>
            <person name="Robinson S.J."/>
            <person name="Links M.G."/>
            <person name="Clarke C."/>
            <person name="Higgins E.E."/>
            <person name="Huebert T."/>
            <person name="Sharpe A.G."/>
            <person name="Parkin I.A."/>
        </authorList>
    </citation>
    <scope>NUCLEOTIDE SEQUENCE [LARGE SCALE GENOMIC DNA]</scope>
    <source>
        <strain evidence="2">cv. DH55</strain>
    </source>
</reference>
<dbReference type="InterPro" id="IPR040256">
    <property type="entry name" value="At4g02000-like"/>
</dbReference>
<dbReference type="RefSeq" id="XP_010480590.1">
    <property type="nucleotide sequence ID" value="XM_010482288.1"/>
</dbReference>
<gene>
    <name evidence="3" type="primary">LOC104759346</name>
</gene>
<dbReference type="InterPro" id="IPR025558">
    <property type="entry name" value="DUF4283"/>
</dbReference>
<dbReference type="PANTHER" id="PTHR31286:SF99">
    <property type="entry name" value="DUF4283 DOMAIN-CONTAINING PROTEIN"/>
    <property type="match status" value="1"/>
</dbReference>
<evidence type="ECO:0000313" key="2">
    <source>
        <dbReference type="Proteomes" id="UP000694864"/>
    </source>
</evidence>
<evidence type="ECO:0000313" key="3">
    <source>
        <dbReference type="RefSeq" id="XP_010480590.1"/>
    </source>
</evidence>
<name>A0ABM0X4N1_CAMSA</name>
<organism evidence="2 3">
    <name type="scientific">Camelina sativa</name>
    <name type="common">False flax</name>
    <name type="synonym">Myagrum sativum</name>
    <dbReference type="NCBI Taxonomy" id="90675"/>
    <lineage>
        <taxon>Eukaryota</taxon>
        <taxon>Viridiplantae</taxon>
        <taxon>Streptophyta</taxon>
        <taxon>Embryophyta</taxon>
        <taxon>Tracheophyta</taxon>
        <taxon>Spermatophyta</taxon>
        <taxon>Magnoliopsida</taxon>
        <taxon>eudicotyledons</taxon>
        <taxon>Gunneridae</taxon>
        <taxon>Pentapetalae</taxon>
        <taxon>rosids</taxon>
        <taxon>malvids</taxon>
        <taxon>Brassicales</taxon>
        <taxon>Brassicaceae</taxon>
        <taxon>Camelineae</taxon>
        <taxon>Camelina</taxon>
    </lineage>
</organism>
<evidence type="ECO:0000259" key="1">
    <source>
        <dbReference type="Pfam" id="PF14111"/>
    </source>
</evidence>
<dbReference type="Proteomes" id="UP000694864">
    <property type="component" value="Chromosome 17"/>
</dbReference>
<sequence>MSECGVQDRPSGDLPDGHRSWVQKVIGSSAGKRRVPEVLLDDAFVDSRMRLEFPNGEDGEPVVTIGAEILDVMNGMWKQCMIVKVLGRNISIAVLSRKLRELWNPKGGMYVLDLPRQFFMIRFDIEEEFLAALTGGPWKAFGSYLMVKAWSPEFDPLRDEIVMTPVWIRLTNIPLNFYHQSILMRLAKGLGSPIKVNMMTLNVERARFARVYVEVNLRKPLKGTIMINGERYFVAYEGLTIFVPWYIHVLKVGR</sequence>
<accession>A0ABM0X4N1</accession>
<reference evidence="3" key="2">
    <citation type="submission" date="2025-08" db="UniProtKB">
        <authorList>
            <consortium name="RefSeq"/>
        </authorList>
    </citation>
    <scope>IDENTIFICATION</scope>
    <source>
        <tissue evidence="3">Leaf</tissue>
    </source>
</reference>
<feature type="domain" description="DUF4283" evidence="1">
    <location>
        <begin position="74"/>
        <end position="156"/>
    </location>
</feature>